<keyword evidence="2" id="KW-1185">Reference proteome</keyword>
<name>A0A6G1L5G7_9PEZI</name>
<gene>
    <name evidence="1" type="ORF">EJ03DRAFT_138986</name>
</gene>
<proteinExistence type="predicted"/>
<protein>
    <submittedName>
        <fullName evidence="1">Uncharacterized protein</fullName>
    </submittedName>
</protein>
<dbReference type="AlphaFoldDB" id="A0A6G1L5G7"/>
<dbReference type="EMBL" id="ML995850">
    <property type="protein sequence ID" value="KAF2767880.1"/>
    <property type="molecule type" value="Genomic_DNA"/>
</dbReference>
<accession>A0A6G1L5G7</accession>
<evidence type="ECO:0000313" key="2">
    <source>
        <dbReference type="Proteomes" id="UP000799436"/>
    </source>
</evidence>
<dbReference type="Proteomes" id="UP000799436">
    <property type="component" value="Unassembled WGS sequence"/>
</dbReference>
<evidence type="ECO:0000313" key="1">
    <source>
        <dbReference type="EMBL" id="KAF2767880.1"/>
    </source>
</evidence>
<organism evidence="1 2">
    <name type="scientific">Teratosphaeria nubilosa</name>
    <dbReference type="NCBI Taxonomy" id="161662"/>
    <lineage>
        <taxon>Eukaryota</taxon>
        <taxon>Fungi</taxon>
        <taxon>Dikarya</taxon>
        <taxon>Ascomycota</taxon>
        <taxon>Pezizomycotina</taxon>
        <taxon>Dothideomycetes</taxon>
        <taxon>Dothideomycetidae</taxon>
        <taxon>Mycosphaerellales</taxon>
        <taxon>Teratosphaeriaceae</taxon>
        <taxon>Teratosphaeria</taxon>
    </lineage>
</organism>
<sequence length="156" mass="16797">MSAGTSFPSSSMNLARCILLKPVRFWSPPATFAIIFAAPVPLRKLIQVRSIPSDSSHELRVALLAVMAEASSSWKPTHVAALFVFTIVCLICPTNSSMSGTRILALPPSSLTIHGPMAGKEEWIASRSVLIVVQTTNYQITLFVQIIDCICVGADP</sequence>
<reference evidence="1" key="1">
    <citation type="journal article" date="2020" name="Stud. Mycol.">
        <title>101 Dothideomycetes genomes: a test case for predicting lifestyles and emergence of pathogens.</title>
        <authorList>
            <person name="Haridas S."/>
            <person name="Albert R."/>
            <person name="Binder M."/>
            <person name="Bloem J."/>
            <person name="Labutti K."/>
            <person name="Salamov A."/>
            <person name="Andreopoulos B."/>
            <person name="Baker S."/>
            <person name="Barry K."/>
            <person name="Bills G."/>
            <person name="Bluhm B."/>
            <person name="Cannon C."/>
            <person name="Castanera R."/>
            <person name="Culley D."/>
            <person name="Daum C."/>
            <person name="Ezra D."/>
            <person name="Gonzalez J."/>
            <person name="Henrissat B."/>
            <person name="Kuo A."/>
            <person name="Liang C."/>
            <person name="Lipzen A."/>
            <person name="Lutzoni F."/>
            <person name="Magnuson J."/>
            <person name="Mondo S."/>
            <person name="Nolan M."/>
            <person name="Ohm R."/>
            <person name="Pangilinan J."/>
            <person name="Park H.-J."/>
            <person name="Ramirez L."/>
            <person name="Alfaro M."/>
            <person name="Sun H."/>
            <person name="Tritt A."/>
            <person name="Yoshinaga Y."/>
            <person name="Zwiers L.-H."/>
            <person name="Turgeon B."/>
            <person name="Goodwin S."/>
            <person name="Spatafora J."/>
            <person name="Crous P."/>
            <person name="Grigoriev I."/>
        </authorList>
    </citation>
    <scope>NUCLEOTIDE SEQUENCE</scope>
    <source>
        <strain evidence="1">CBS 116005</strain>
    </source>
</reference>